<dbReference type="InterPro" id="IPR014710">
    <property type="entry name" value="RmlC-like_jellyroll"/>
</dbReference>
<evidence type="ECO:0000313" key="5">
    <source>
        <dbReference type="Proteomes" id="UP000494135"/>
    </source>
</evidence>
<name>A0A1X1PND8_9BURK</name>
<proteinExistence type="predicted"/>
<dbReference type="Proteomes" id="UP000193146">
    <property type="component" value="Unassembled WGS sequence"/>
</dbReference>
<dbReference type="InterPro" id="IPR011051">
    <property type="entry name" value="RmlC_Cupin_sf"/>
</dbReference>
<dbReference type="EMBL" id="CADIKG010000001">
    <property type="protein sequence ID" value="CAB3748596.1"/>
    <property type="molecule type" value="Genomic_DNA"/>
</dbReference>
<organism evidence="3 4">
    <name type="scientific">Burkholderia puraquae</name>
    <dbReference type="NCBI Taxonomy" id="1904757"/>
    <lineage>
        <taxon>Bacteria</taxon>
        <taxon>Pseudomonadati</taxon>
        <taxon>Pseudomonadota</taxon>
        <taxon>Betaproteobacteria</taxon>
        <taxon>Burkholderiales</taxon>
        <taxon>Burkholderiaceae</taxon>
        <taxon>Burkholderia</taxon>
        <taxon>Burkholderia cepacia complex</taxon>
    </lineage>
</organism>
<dbReference type="Proteomes" id="UP000494135">
    <property type="component" value="Unassembled WGS sequence"/>
</dbReference>
<dbReference type="InterPro" id="IPR013096">
    <property type="entry name" value="Cupin_2"/>
</dbReference>
<dbReference type="EMBL" id="NBYX01000001">
    <property type="protein sequence ID" value="ORT88748.1"/>
    <property type="molecule type" value="Genomic_DNA"/>
</dbReference>
<evidence type="ECO:0000313" key="3">
    <source>
        <dbReference type="EMBL" id="ORT88748.1"/>
    </source>
</evidence>
<dbReference type="OrthoDB" id="9805356at2"/>
<accession>A0A1X1PND8</accession>
<dbReference type="SUPFAM" id="SSF51182">
    <property type="entry name" value="RmlC-like cupins"/>
    <property type="match status" value="1"/>
</dbReference>
<evidence type="ECO:0000313" key="2">
    <source>
        <dbReference type="EMBL" id="CAB3748596.1"/>
    </source>
</evidence>
<dbReference type="RefSeq" id="WP_085037304.1">
    <property type="nucleotide sequence ID" value="NZ_CADIKG010000001.1"/>
</dbReference>
<evidence type="ECO:0000313" key="4">
    <source>
        <dbReference type="Proteomes" id="UP000193146"/>
    </source>
</evidence>
<protein>
    <recommendedName>
        <fullName evidence="1">Cupin type-2 domain-containing protein</fullName>
    </recommendedName>
</protein>
<dbReference type="Pfam" id="PF07883">
    <property type="entry name" value="Cupin_2"/>
    <property type="match status" value="1"/>
</dbReference>
<reference evidence="2 5" key="2">
    <citation type="submission" date="2020-04" db="EMBL/GenBank/DDBJ databases">
        <authorList>
            <person name="De Canck E."/>
        </authorList>
    </citation>
    <scope>NUCLEOTIDE SEQUENCE [LARGE SCALE GENOMIC DNA]</scope>
    <source>
        <strain evidence="2 5">LMG 29660</strain>
    </source>
</reference>
<reference evidence="3 4" key="1">
    <citation type="submission" date="2017-04" db="EMBL/GenBank/DDBJ databases">
        <title>Burkholderia puraquae sp. nov., a novel Burkholderia cepacia complex species from hospital setting samples.</title>
        <authorList>
            <person name="Martina P."/>
            <person name="Leguizamon M."/>
            <person name="Prieto C."/>
            <person name="Sousa S."/>
            <person name="Montanaro P."/>
            <person name="Draghi W."/>
            <person name="Staembler M."/>
            <person name="Bettiol M."/>
            <person name="Figoli C."/>
            <person name="Palau J."/>
            <person name="Alvarez F."/>
            <person name="Benetti S."/>
            <person name="Anchat E."/>
            <person name="Vescina C."/>
            <person name="Ferreras J."/>
            <person name="Lasch P."/>
            <person name="Lagares A."/>
            <person name="Zorreguieta A."/>
            <person name="Yantorno O."/>
            <person name="Bosch A."/>
        </authorList>
    </citation>
    <scope>NUCLEOTIDE SEQUENCE [LARGE SCALE GENOMIC DNA]</scope>
    <source>
        <strain evidence="3 4">CAMPA 1040</strain>
    </source>
</reference>
<dbReference type="AlphaFoldDB" id="A0A1X1PND8"/>
<dbReference type="CDD" id="cd02209">
    <property type="entry name" value="cupin_XRE_C"/>
    <property type="match status" value="1"/>
</dbReference>
<feature type="domain" description="Cupin type-2" evidence="1">
    <location>
        <begin position="19"/>
        <end position="76"/>
    </location>
</feature>
<keyword evidence="4" id="KW-1185">Reference proteome</keyword>
<gene>
    <name evidence="3" type="ORF">B7G54_00765</name>
    <name evidence="2" type="ORF">LMG29660_00958</name>
</gene>
<sequence>MITLRMQVDARTADEAGGLTGHEGDEFCHVLSGEPALHFAHSEPTRLRAGESALFSSHRPHAYVAPSPDGATLLAVLTPAGQAQPKPVSS</sequence>
<evidence type="ECO:0000259" key="1">
    <source>
        <dbReference type="Pfam" id="PF07883"/>
    </source>
</evidence>
<dbReference type="Gene3D" id="2.60.120.10">
    <property type="entry name" value="Jelly Rolls"/>
    <property type="match status" value="1"/>
</dbReference>